<dbReference type="GO" id="GO:0003864">
    <property type="term" value="F:3-methyl-2-oxobutanoate hydroxymethyltransferase activity"/>
    <property type="evidence" value="ECO:0007669"/>
    <property type="project" value="UniProtKB-EC"/>
</dbReference>
<dbReference type="GO" id="GO:0000287">
    <property type="term" value="F:magnesium ion binding"/>
    <property type="evidence" value="ECO:0007669"/>
    <property type="project" value="TreeGrafter"/>
</dbReference>
<protein>
    <recommendedName>
        <fullName evidence="3">3-methyl-2-oxobutanoate hydroxymethyltransferase</fullName>
        <ecNumber evidence="3">2.1.2.11</ecNumber>
    </recommendedName>
</protein>
<accession>A0P5U0</accession>
<dbReference type="AlphaFoldDB" id="A0P5U0"/>
<evidence type="ECO:0000256" key="4">
    <source>
        <dbReference type="ARBA" id="ARBA00022655"/>
    </source>
</evidence>
<keyword evidence="5 6" id="KW-0808">Transferase</keyword>
<evidence type="ECO:0000256" key="3">
    <source>
        <dbReference type="ARBA" id="ARBA00012618"/>
    </source>
</evidence>
<dbReference type="InterPro" id="IPR040442">
    <property type="entry name" value="Pyrv_kinase-like_dom_sf"/>
</dbReference>
<evidence type="ECO:0000256" key="1">
    <source>
        <dbReference type="ARBA" id="ARBA00008676"/>
    </source>
</evidence>
<dbReference type="SUPFAM" id="SSF51621">
    <property type="entry name" value="Phosphoenolpyruvate/pyruvate domain"/>
    <property type="match status" value="1"/>
</dbReference>
<dbReference type="GO" id="GO:0008168">
    <property type="term" value="F:methyltransferase activity"/>
    <property type="evidence" value="ECO:0007669"/>
    <property type="project" value="UniProtKB-KW"/>
</dbReference>
<comment type="similarity">
    <text evidence="1">Belongs to the PanB family.</text>
</comment>
<gene>
    <name evidence="6" type="ORF">MB2181_02465</name>
</gene>
<keyword evidence="7" id="KW-1185">Reference proteome</keyword>
<evidence type="ECO:0000313" key="6">
    <source>
        <dbReference type="EMBL" id="EAV46900.1"/>
    </source>
</evidence>
<dbReference type="PANTHER" id="PTHR20881">
    <property type="entry name" value="3-METHYL-2-OXOBUTANOATE HYDROXYMETHYLTRANSFERASE"/>
    <property type="match status" value="1"/>
</dbReference>
<evidence type="ECO:0000256" key="2">
    <source>
        <dbReference type="ARBA" id="ARBA00011424"/>
    </source>
</evidence>
<sequence>MDRIEKLQSKKEIKIIACYDSSFAGWLEKHHCDALLVGDSLGIFVKGDISTKGVILDDMLYHTKAVKSGTKSILIISDMPRNTFNTKRIALKNASKLIEAGADMVKIEGDIEIYPIIEHLAQHGIKVCGHIGFTPQTIDKPKKKYDPKVFLGKAKCIEASGASLIVLSMMGEEVDYLITKNLHIPTISFRSSNNCNGSVEILHDLLGIGSSSYPFKKNKLQQHAHSPEQLINSFLKKS</sequence>
<reference evidence="6 7" key="1">
    <citation type="submission" date="2006-11" db="EMBL/GenBank/DDBJ databases">
        <authorList>
            <person name="Giovannoni S."/>
            <person name="Vergin K."/>
            <person name="Ferriera S."/>
            <person name="Johnson J."/>
            <person name="Kravitz S."/>
            <person name="Beeson K."/>
            <person name="Sutton G."/>
            <person name="Rogers Y.-H."/>
            <person name="Friedman R."/>
            <person name="Frazier M."/>
            <person name="Venter J.C."/>
        </authorList>
    </citation>
    <scope>NUCLEOTIDE SEQUENCE [LARGE SCALE GENOMIC DNA]</scope>
    <source>
        <strain evidence="6 7">HTCC2181</strain>
    </source>
</reference>
<name>A0P5U0_9PROT</name>
<dbReference type="EC" id="2.1.2.11" evidence="3"/>
<evidence type="ECO:0000256" key="5">
    <source>
        <dbReference type="ARBA" id="ARBA00022679"/>
    </source>
</evidence>
<organism evidence="6 7">
    <name type="scientific">Methylophilales bacterium HTCC2181</name>
    <dbReference type="NCBI Taxonomy" id="383631"/>
    <lineage>
        <taxon>Bacteria</taxon>
        <taxon>Pseudomonadati</taxon>
        <taxon>Pseudomonadota</taxon>
        <taxon>Betaproteobacteria</taxon>
        <taxon>Nitrosomonadales</taxon>
        <taxon>OM43 clade</taxon>
    </lineage>
</organism>
<keyword evidence="4" id="KW-0566">Pantothenate biosynthesis</keyword>
<comment type="caution">
    <text evidence="6">The sequence shown here is derived from an EMBL/GenBank/DDBJ whole genome shotgun (WGS) entry which is preliminary data.</text>
</comment>
<dbReference type="Pfam" id="PF02548">
    <property type="entry name" value="Pantoate_transf"/>
    <property type="match status" value="1"/>
</dbReference>
<proteinExistence type="inferred from homology"/>
<dbReference type="GO" id="GO:0015940">
    <property type="term" value="P:pantothenate biosynthetic process"/>
    <property type="evidence" value="ECO:0007669"/>
    <property type="project" value="UniProtKB-KW"/>
</dbReference>
<dbReference type="GO" id="GO:0032259">
    <property type="term" value="P:methylation"/>
    <property type="evidence" value="ECO:0007669"/>
    <property type="project" value="UniProtKB-KW"/>
</dbReference>
<dbReference type="InterPro" id="IPR015813">
    <property type="entry name" value="Pyrv/PenolPyrv_kinase-like_dom"/>
</dbReference>
<dbReference type="OrthoDB" id="9781789at2"/>
<dbReference type="Gene3D" id="3.20.20.60">
    <property type="entry name" value="Phosphoenolpyruvate-binding domains"/>
    <property type="match status" value="1"/>
</dbReference>
<dbReference type="EMBL" id="AAUX01000001">
    <property type="protein sequence ID" value="EAV46900.1"/>
    <property type="molecule type" value="Genomic_DNA"/>
</dbReference>
<keyword evidence="6" id="KW-0489">Methyltransferase</keyword>
<dbReference type="GO" id="GO:0005737">
    <property type="term" value="C:cytoplasm"/>
    <property type="evidence" value="ECO:0007669"/>
    <property type="project" value="TreeGrafter"/>
</dbReference>
<dbReference type="InterPro" id="IPR003700">
    <property type="entry name" value="Pantoate_hydroxy_MeTrfase"/>
</dbReference>
<dbReference type="PANTHER" id="PTHR20881:SF0">
    <property type="entry name" value="3-METHYL-2-OXOBUTANOATE HYDROXYMETHYLTRANSFERASE"/>
    <property type="match status" value="1"/>
</dbReference>
<comment type="subunit">
    <text evidence="2">Homodecamer; pentamer of dimers.</text>
</comment>
<dbReference type="Proteomes" id="UP000054262">
    <property type="component" value="Unassembled WGS sequence"/>
</dbReference>
<evidence type="ECO:0000313" key="7">
    <source>
        <dbReference type="Proteomes" id="UP000054262"/>
    </source>
</evidence>